<feature type="transmembrane region" description="Helical" evidence="1">
    <location>
        <begin position="107"/>
        <end position="128"/>
    </location>
</feature>
<keyword evidence="1" id="KW-0472">Membrane</keyword>
<sequence>MKPNDTDRLDAAGAARLLEAGAVASARADGAVDRRVLARTQCGIAAAMLIYISAFLLLFGNQTQEAVSGAASGGYAYANVLLIPFLVLTQLVMGVRDRVRVLRAHRPSLVFTLIGLIPFLALAVLSVFGVSYPWGFNLVAAAAPAVPMVWLGLKSARRADPPATTVAHTEPGRPARIMTASLGLYLGLTGMLAAFNGFALTGLGLITVLIVLLALFSSRWGLPSLGAAWSTREWTAYALSFTLLVTLAVVLARTPWNTPLVGVVGGMPVAAPLVVAAVRGARS</sequence>
<keyword evidence="5" id="KW-1185">Reference proteome</keyword>
<dbReference type="Proteomes" id="UP000298252">
    <property type="component" value="Unassembled WGS sequence"/>
</dbReference>
<dbReference type="RefSeq" id="WP_092339059.1">
    <property type="nucleotide sequence ID" value="NZ_FNIB01000002.1"/>
</dbReference>
<keyword evidence="1" id="KW-0812">Transmembrane</keyword>
<feature type="transmembrane region" description="Helical" evidence="1">
    <location>
        <begin position="234"/>
        <end position="252"/>
    </location>
</feature>
<reference evidence="2 4" key="1">
    <citation type="submission" date="2016-10" db="EMBL/GenBank/DDBJ databases">
        <authorList>
            <person name="Varghese N."/>
            <person name="Submissions S."/>
        </authorList>
    </citation>
    <scope>NUCLEOTIDE SEQUENCE [LARGE SCALE GENOMIC DNA]</scope>
    <source>
        <strain evidence="2 4">CGMCC 1.11215</strain>
    </source>
</reference>
<evidence type="ECO:0000313" key="4">
    <source>
        <dbReference type="Proteomes" id="UP000199639"/>
    </source>
</evidence>
<dbReference type="Proteomes" id="UP000199639">
    <property type="component" value="Unassembled WGS sequence"/>
</dbReference>
<proteinExistence type="predicted"/>
<keyword evidence="1" id="KW-1133">Transmembrane helix</keyword>
<dbReference type="STRING" id="1424659.SAMN05216368_102136"/>
<feature type="transmembrane region" description="Helical" evidence="1">
    <location>
        <begin position="201"/>
        <end position="222"/>
    </location>
</feature>
<feature type="transmembrane region" description="Helical" evidence="1">
    <location>
        <begin position="74"/>
        <end position="95"/>
    </location>
</feature>
<feature type="transmembrane region" description="Helical" evidence="1">
    <location>
        <begin position="258"/>
        <end position="278"/>
    </location>
</feature>
<dbReference type="AlphaFoldDB" id="A0A4R8VGX2"/>
<protein>
    <submittedName>
        <fullName evidence="2">Uncharacterized protein</fullName>
    </submittedName>
</protein>
<evidence type="ECO:0000313" key="5">
    <source>
        <dbReference type="Proteomes" id="UP000298252"/>
    </source>
</evidence>
<accession>A0A4R8VGX2</accession>
<dbReference type="EMBL" id="SOFD01000009">
    <property type="protein sequence ID" value="TFB81137.1"/>
    <property type="molecule type" value="Genomic_DNA"/>
</dbReference>
<evidence type="ECO:0000256" key="1">
    <source>
        <dbReference type="SAM" id="Phobius"/>
    </source>
</evidence>
<gene>
    <name evidence="3" type="ORF">E3O21_04615</name>
    <name evidence="2" type="ORF">SAMN05216368_102136</name>
</gene>
<reference evidence="3 5" key="2">
    <citation type="submission" date="2019-03" db="EMBL/GenBank/DDBJ databases">
        <title>Genomics of glacier-inhabiting Cryobacterium strains.</title>
        <authorList>
            <person name="Liu Q."/>
            <person name="Xin Y.-H."/>
        </authorList>
    </citation>
    <scope>NUCLEOTIDE SEQUENCE [LARGE SCALE GENOMIC DNA]</scope>
    <source>
        <strain evidence="3 5">Hh8</strain>
    </source>
</reference>
<feature type="transmembrane region" description="Helical" evidence="1">
    <location>
        <begin position="134"/>
        <end position="153"/>
    </location>
</feature>
<organism evidence="2 4">
    <name type="scientific">Cryobacterium flavum</name>
    <dbReference type="NCBI Taxonomy" id="1424659"/>
    <lineage>
        <taxon>Bacteria</taxon>
        <taxon>Bacillati</taxon>
        <taxon>Actinomycetota</taxon>
        <taxon>Actinomycetes</taxon>
        <taxon>Micrococcales</taxon>
        <taxon>Microbacteriaceae</taxon>
        <taxon>Cryobacterium</taxon>
    </lineage>
</organism>
<evidence type="ECO:0000313" key="3">
    <source>
        <dbReference type="EMBL" id="TFB81137.1"/>
    </source>
</evidence>
<dbReference type="EMBL" id="FNIB01000002">
    <property type="protein sequence ID" value="SDM74058.1"/>
    <property type="molecule type" value="Genomic_DNA"/>
</dbReference>
<feature type="transmembrane region" description="Helical" evidence="1">
    <location>
        <begin position="42"/>
        <end position="62"/>
    </location>
</feature>
<evidence type="ECO:0000313" key="2">
    <source>
        <dbReference type="EMBL" id="SDM74058.1"/>
    </source>
</evidence>
<name>A0A4R8VGX2_9MICO</name>